<dbReference type="PANTHER" id="PTHR11011:SF115">
    <property type="entry name" value="FATTY ACYL-COA REDUCTASE 7-RELATED"/>
    <property type="match status" value="1"/>
</dbReference>
<protein>
    <recommendedName>
        <fullName evidence="1">Fatty acyl-CoA reductase</fullName>
        <ecNumber evidence="1">1.2.1.84</ecNumber>
    </recommendedName>
</protein>
<accession>A0A8X7S3W8</accession>
<comment type="function">
    <text evidence="1">Catalyzes the reduction of fatty acyl-CoA to fatty alcohols.</text>
</comment>
<gene>
    <name evidence="3" type="ORF">Bca52824_036431</name>
</gene>
<feature type="domain" description="Thioester reductase (TE)" evidence="2">
    <location>
        <begin position="16"/>
        <end position="130"/>
    </location>
</feature>
<keyword evidence="1" id="KW-0444">Lipid biosynthesis</keyword>
<dbReference type="InterPro" id="IPR036291">
    <property type="entry name" value="NAD(P)-bd_dom_sf"/>
</dbReference>
<evidence type="ECO:0000256" key="1">
    <source>
        <dbReference type="RuleBase" id="RU363097"/>
    </source>
</evidence>
<dbReference type="Gene3D" id="3.40.50.720">
    <property type="entry name" value="NAD(P)-binding Rossmann-like Domain"/>
    <property type="match status" value="1"/>
</dbReference>
<dbReference type="EMBL" id="JAAMPC010000008">
    <property type="protein sequence ID" value="KAG2299959.1"/>
    <property type="molecule type" value="Genomic_DNA"/>
</dbReference>
<dbReference type="InterPro" id="IPR026055">
    <property type="entry name" value="FAR"/>
</dbReference>
<evidence type="ECO:0000313" key="4">
    <source>
        <dbReference type="Proteomes" id="UP000886595"/>
    </source>
</evidence>
<dbReference type="AlphaFoldDB" id="A0A8X7S3W8"/>
<dbReference type="PANTHER" id="PTHR11011">
    <property type="entry name" value="MALE STERILITY PROTEIN 2-RELATED"/>
    <property type="match status" value="1"/>
</dbReference>
<dbReference type="GO" id="GO:0102965">
    <property type="term" value="F:alcohol-forming long-chain fatty acyl-CoA reductase activity"/>
    <property type="evidence" value="ECO:0007669"/>
    <property type="project" value="UniProtKB-EC"/>
</dbReference>
<comment type="caution">
    <text evidence="3">The sequence shown here is derived from an EMBL/GenBank/DDBJ whole genome shotgun (WGS) entry which is preliminary data.</text>
</comment>
<keyword evidence="1" id="KW-0560">Oxidoreductase</keyword>
<dbReference type="OrthoDB" id="429813at2759"/>
<sequence length="518" mass="56489">MESNRVKFLRNKTLLVTGASGFLAKVLVERVLSLQPNVKRLYLLVRASDRKSAEQRLHNEVFEKDLFKVLRKNIGDESLNALISEKVVPVPGDTSLNNMGVSDSNLVQDMMQEIDIVFHAAATTRFDEAYICGERSGLIQEIPFAMGETLHGKNKVDINTEMQLVEQRLEQLVEQGCSEEETKHAMRDLGLKRGKVLKAGGSPESPKRIITGTRSCMFGDVVIAAFSLVCSGDILSGPNRRVAGSRSCEVVLCSRPSDSCLEFWCEPAEPKRIGAGILSGDRHVLYTAARHCGLPPSLPEELLGHRVQTVPKENPPFRSLMPGCRSRRGCILTGVRSPRDFTVSSMTNHQAALAAFFLFVLAVISNFELSASSLVLGKVSCLDCHRDFNFSGIKILLKCDGEKKPVTAMAASDGSFRSVLPTGNEKVSMKCLAKILGGPEQLYAHKHNMVSELVKSKHESKLLTTSNPLSFSLSCPKPTGDNVGITIGDSKPVDFPGMGGFGFPPASFFPFLPIIGIP</sequence>
<keyword evidence="1" id="KW-0521">NADP</keyword>
<keyword evidence="1" id="KW-0443">Lipid metabolism</keyword>
<keyword evidence="4" id="KW-1185">Reference proteome</keyword>
<reference evidence="3 4" key="1">
    <citation type="submission" date="2020-02" db="EMBL/GenBank/DDBJ databases">
        <authorList>
            <person name="Ma Q."/>
            <person name="Huang Y."/>
            <person name="Song X."/>
            <person name="Pei D."/>
        </authorList>
    </citation>
    <scope>NUCLEOTIDE SEQUENCE [LARGE SCALE GENOMIC DNA]</scope>
    <source>
        <strain evidence="3">Sxm20200214</strain>
        <tissue evidence="3">Leaf</tissue>
    </source>
</reference>
<dbReference type="Proteomes" id="UP000886595">
    <property type="component" value="Unassembled WGS sequence"/>
</dbReference>
<dbReference type="EC" id="1.2.1.84" evidence="1"/>
<dbReference type="SUPFAM" id="SSF51735">
    <property type="entry name" value="NAD(P)-binding Rossmann-fold domains"/>
    <property type="match status" value="1"/>
</dbReference>
<evidence type="ECO:0000313" key="3">
    <source>
        <dbReference type="EMBL" id="KAG2299959.1"/>
    </source>
</evidence>
<name>A0A8X7S3W8_BRACI</name>
<dbReference type="GO" id="GO:0080019">
    <property type="term" value="F:alcohol-forming very long-chain fatty acyl-CoA reductase activity"/>
    <property type="evidence" value="ECO:0007669"/>
    <property type="project" value="InterPro"/>
</dbReference>
<comment type="catalytic activity">
    <reaction evidence="1">
        <text>a long-chain fatty acyl-CoA + 2 NADPH + 2 H(+) = a long-chain primary fatty alcohol + 2 NADP(+) + CoA</text>
        <dbReference type="Rhea" id="RHEA:52716"/>
        <dbReference type="ChEBI" id="CHEBI:15378"/>
        <dbReference type="ChEBI" id="CHEBI:57287"/>
        <dbReference type="ChEBI" id="CHEBI:57783"/>
        <dbReference type="ChEBI" id="CHEBI:58349"/>
        <dbReference type="ChEBI" id="CHEBI:77396"/>
        <dbReference type="ChEBI" id="CHEBI:83139"/>
        <dbReference type="EC" id="1.2.1.84"/>
    </reaction>
</comment>
<evidence type="ECO:0000259" key="2">
    <source>
        <dbReference type="Pfam" id="PF07993"/>
    </source>
</evidence>
<comment type="similarity">
    <text evidence="1">Belongs to the fatty acyl-CoA reductase family.</text>
</comment>
<dbReference type="GO" id="GO:0010345">
    <property type="term" value="P:suberin biosynthetic process"/>
    <property type="evidence" value="ECO:0007669"/>
    <property type="project" value="TreeGrafter"/>
</dbReference>
<dbReference type="GO" id="GO:0035336">
    <property type="term" value="P:long-chain fatty-acyl-CoA metabolic process"/>
    <property type="evidence" value="ECO:0007669"/>
    <property type="project" value="TreeGrafter"/>
</dbReference>
<dbReference type="InterPro" id="IPR013120">
    <property type="entry name" value="FAR_NAD-bd"/>
</dbReference>
<organism evidence="3 4">
    <name type="scientific">Brassica carinata</name>
    <name type="common">Ethiopian mustard</name>
    <name type="synonym">Abyssinian cabbage</name>
    <dbReference type="NCBI Taxonomy" id="52824"/>
    <lineage>
        <taxon>Eukaryota</taxon>
        <taxon>Viridiplantae</taxon>
        <taxon>Streptophyta</taxon>
        <taxon>Embryophyta</taxon>
        <taxon>Tracheophyta</taxon>
        <taxon>Spermatophyta</taxon>
        <taxon>Magnoliopsida</taxon>
        <taxon>eudicotyledons</taxon>
        <taxon>Gunneridae</taxon>
        <taxon>Pentapetalae</taxon>
        <taxon>rosids</taxon>
        <taxon>malvids</taxon>
        <taxon>Brassicales</taxon>
        <taxon>Brassicaceae</taxon>
        <taxon>Brassiceae</taxon>
        <taxon>Brassica</taxon>
    </lineage>
</organism>
<proteinExistence type="inferred from homology"/>
<dbReference type="Pfam" id="PF07993">
    <property type="entry name" value="NAD_binding_4"/>
    <property type="match status" value="1"/>
</dbReference>